<reference evidence="1" key="1">
    <citation type="journal article" date="2014" name="Front. Microbiol.">
        <title>High frequency of phylogenetically diverse reductive dehalogenase-homologous genes in deep subseafloor sedimentary metagenomes.</title>
        <authorList>
            <person name="Kawai M."/>
            <person name="Futagami T."/>
            <person name="Toyoda A."/>
            <person name="Takaki Y."/>
            <person name="Nishi S."/>
            <person name="Hori S."/>
            <person name="Arai W."/>
            <person name="Tsubouchi T."/>
            <person name="Morono Y."/>
            <person name="Uchiyama I."/>
            <person name="Ito T."/>
            <person name="Fujiyama A."/>
            <person name="Inagaki F."/>
            <person name="Takami H."/>
        </authorList>
    </citation>
    <scope>NUCLEOTIDE SEQUENCE</scope>
    <source>
        <strain evidence="1">Expedition CK06-06</strain>
    </source>
</reference>
<organism evidence="1">
    <name type="scientific">marine sediment metagenome</name>
    <dbReference type="NCBI Taxonomy" id="412755"/>
    <lineage>
        <taxon>unclassified sequences</taxon>
        <taxon>metagenomes</taxon>
        <taxon>ecological metagenomes</taxon>
    </lineage>
</organism>
<gene>
    <name evidence="1" type="ORF">S01H4_63975</name>
</gene>
<proteinExistence type="predicted"/>
<dbReference type="EMBL" id="BART01038647">
    <property type="protein sequence ID" value="GAH06563.1"/>
    <property type="molecule type" value="Genomic_DNA"/>
</dbReference>
<name>X1ED21_9ZZZZ</name>
<evidence type="ECO:0000313" key="1">
    <source>
        <dbReference type="EMBL" id="GAH06563.1"/>
    </source>
</evidence>
<accession>X1ED21</accession>
<protein>
    <submittedName>
        <fullName evidence="1">Uncharacterized protein</fullName>
    </submittedName>
</protein>
<dbReference type="AlphaFoldDB" id="X1ED21"/>
<feature type="non-terminal residue" evidence="1">
    <location>
        <position position="1"/>
    </location>
</feature>
<comment type="caution">
    <text evidence="1">The sequence shown here is derived from an EMBL/GenBank/DDBJ whole genome shotgun (WGS) entry which is preliminary data.</text>
</comment>
<sequence>FVILIVAGGLTFLWNLKKAKKKTFKNRIPIFQTINGKRKRIGSDWAKELFVPDSNISLFYLKEYKIYLARPTRSMGENEYWYAISENGEWVNFDLSVSPDQDTLATANYDHRDTRYAYINLKEIIKKNYK</sequence>
<feature type="non-terminal residue" evidence="1">
    <location>
        <position position="130"/>
    </location>
</feature>